<evidence type="ECO:0000313" key="3">
    <source>
        <dbReference type="Proteomes" id="UP000746595"/>
    </source>
</evidence>
<proteinExistence type="predicted"/>
<dbReference type="PANTHER" id="PTHR43610">
    <property type="entry name" value="BLL6696 PROTEIN"/>
    <property type="match status" value="1"/>
</dbReference>
<keyword evidence="3" id="KW-1185">Reference proteome</keyword>
<dbReference type="RefSeq" id="WP_168150190.1">
    <property type="nucleotide sequence ID" value="NZ_JAAWVT010000001.1"/>
</dbReference>
<dbReference type="InterPro" id="IPR000182">
    <property type="entry name" value="GNAT_dom"/>
</dbReference>
<dbReference type="Proteomes" id="UP000746595">
    <property type="component" value="Unassembled WGS sequence"/>
</dbReference>
<protein>
    <submittedName>
        <fullName evidence="2">GNAT family N-acetyltransferase</fullName>
    </submittedName>
</protein>
<dbReference type="Pfam" id="PF13302">
    <property type="entry name" value="Acetyltransf_3"/>
    <property type="match status" value="1"/>
</dbReference>
<dbReference type="EMBL" id="JAAWVT010000001">
    <property type="protein sequence ID" value="NKG19160.1"/>
    <property type="molecule type" value="Genomic_DNA"/>
</dbReference>
<gene>
    <name evidence="2" type="ORF">HED64_00380</name>
</gene>
<comment type="caution">
    <text evidence="2">The sequence shown here is derived from an EMBL/GenBank/DDBJ whole genome shotgun (WGS) entry which is preliminary data.</text>
</comment>
<evidence type="ECO:0000259" key="1">
    <source>
        <dbReference type="Pfam" id="PF13302"/>
    </source>
</evidence>
<reference evidence="2 3" key="1">
    <citation type="submission" date="2020-04" db="EMBL/GenBank/DDBJ databases">
        <title>Paeniglutamicibacter sp. ANT13_2, a novel actinomycete isolated from sediment in Antarctica.</title>
        <authorList>
            <person name="Sakdapetsiri C."/>
            <person name="Pinyakong O."/>
        </authorList>
    </citation>
    <scope>NUCLEOTIDE SEQUENCE [LARGE SCALE GENOMIC DNA]</scope>
    <source>
        <strain evidence="2 3">ANT13_2</strain>
    </source>
</reference>
<dbReference type="PANTHER" id="PTHR43610:SF1">
    <property type="entry name" value="N-ACETYLTRANSFERASE DOMAIN-CONTAINING PROTEIN"/>
    <property type="match status" value="1"/>
</dbReference>
<evidence type="ECO:0000313" key="2">
    <source>
        <dbReference type="EMBL" id="NKG19160.1"/>
    </source>
</evidence>
<organism evidence="2 3">
    <name type="scientific">Paeniglutamicibacter terrestris</name>
    <dbReference type="NCBI Taxonomy" id="2723403"/>
    <lineage>
        <taxon>Bacteria</taxon>
        <taxon>Bacillati</taxon>
        <taxon>Actinomycetota</taxon>
        <taxon>Actinomycetes</taxon>
        <taxon>Micrococcales</taxon>
        <taxon>Micrococcaceae</taxon>
        <taxon>Paeniglutamicibacter</taxon>
    </lineage>
</organism>
<dbReference type="Gene3D" id="3.40.630.30">
    <property type="match status" value="1"/>
</dbReference>
<feature type="domain" description="N-acetyltransferase" evidence="1">
    <location>
        <begin position="14"/>
        <end position="153"/>
    </location>
</feature>
<sequence length="201" mass="22688">MTKIEPLVLRGPLVTLEPLRHEHHDELSEAVRDGEVYKLWYTAVPTPQLMRVEIDRRLALQEAGSMLPFVARRNADSLVLGMTTYMDIDPTLPRLEIGSTWNRASVSGTGTNVDSKLLLLTHAFEVLGCPAVEFRTHWMNMASRAAIERLGAKLDGVLRAHRRMADGSLRDTCVYSIIASEWPQVRSALQYRLKRHLESAT</sequence>
<dbReference type="InterPro" id="IPR016181">
    <property type="entry name" value="Acyl_CoA_acyltransferase"/>
</dbReference>
<name>A0ABX1G0M6_9MICC</name>
<accession>A0ABX1G0M6</accession>
<dbReference type="SUPFAM" id="SSF55729">
    <property type="entry name" value="Acyl-CoA N-acyltransferases (Nat)"/>
    <property type="match status" value="1"/>
</dbReference>